<dbReference type="Proteomes" id="UP001308005">
    <property type="component" value="Unassembled WGS sequence"/>
</dbReference>
<keyword evidence="1 3" id="KW-0456">Lyase</keyword>
<comment type="caution">
    <text evidence="3">The sequence shown here is derived from an EMBL/GenBank/DDBJ whole genome shotgun (WGS) entry which is preliminary data.</text>
</comment>
<evidence type="ECO:0000256" key="1">
    <source>
        <dbReference type="PIRNR" id="PIRNR006320"/>
    </source>
</evidence>
<reference evidence="3 4" key="2">
    <citation type="submission" date="2024-01" db="EMBL/GenBank/DDBJ databases">
        <authorList>
            <person name="Xie X."/>
        </authorList>
    </citation>
    <scope>NUCLEOTIDE SEQUENCE [LARGE SCALE GENOMIC DNA]</scope>
    <source>
        <strain evidence="3">SCUT-1</strain>
    </source>
</reference>
<feature type="domain" description="DJ-1/PfpI" evidence="2">
    <location>
        <begin position="14"/>
        <end position="152"/>
    </location>
</feature>
<dbReference type="CDD" id="cd03133">
    <property type="entry name" value="GATase1_ES1"/>
    <property type="match status" value="1"/>
</dbReference>
<comment type="catalytic activity">
    <reaction evidence="1">
        <text>glyoxal + H2O = glycolate + H(+)</text>
        <dbReference type="Rhea" id="RHEA:51672"/>
        <dbReference type="ChEBI" id="CHEBI:15377"/>
        <dbReference type="ChEBI" id="CHEBI:15378"/>
        <dbReference type="ChEBI" id="CHEBI:29805"/>
        <dbReference type="ChEBI" id="CHEBI:34779"/>
    </reaction>
</comment>
<evidence type="ECO:0000259" key="2">
    <source>
        <dbReference type="Pfam" id="PF01965"/>
    </source>
</evidence>
<sequence>MTKVAVILSGCGVYDGAEIYESVLTLLALEQEGCEYQAFAPDIPQAHVINHLTGEVMDESRQVLVEAARIVRGNIQDLATANPDDFDALILPGGYGAAKNLCDFAFKGADCTIQPEVLRFCKAMAAQGKPLGFICIAPAMIPQIFGEGTKATIGTDAETAALIEQMGGTHVSCPVDEFVIDEERKVVSTPAYMLAGKISEAATGINKLVKTVVRLSK</sequence>
<dbReference type="InterPro" id="IPR026041">
    <property type="entry name" value="ElbB"/>
</dbReference>
<dbReference type="RefSeq" id="WP_324693506.1">
    <property type="nucleotide sequence ID" value="NZ_JAYMYJ010000039.1"/>
</dbReference>
<gene>
    <name evidence="3" type="primary">elbB</name>
    <name evidence="3" type="ORF">VSS37_04540</name>
</gene>
<dbReference type="Gene3D" id="3.40.50.880">
    <property type="match status" value="1"/>
</dbReference>
<protein>
    <recommendedName>
        <fullName evidence="1">Glyoxalase</fullName>
    </recommendedName>
</protein>
<reference evidence="4" key="1">
    <citation type="submission" date="2023-07" db="EMBL/GenBank/DDBJ databases">
        <title>The carbon used by Thiothrix.</title>
        <authorList>
            <person name="Chen L."/>
        </authorList>
    </citation>
    <scope>NUCLEOTIDE SEQUENCE [LARGE SCALE GENOMIC DNA]</scope>
</reference>
<dbReference type="PIRSF" id="PIRSF006320">
    <property type="entry name" value="Elb2"/>
    <property type="match status" value="1"/>
</dbReference>
<dbReference type="GO" id="GO:0016829">
    <property type="term" value="F:lyase activity"/>
    <property type="evidence" value="ECO:0007669"/>
    <property type="project" value="UniProtKB-KW"/>
</dbReference>
<dbReference type="PANTHER" id="PTHR10224:SF12">
    <property type="entry name" value="GLYOXALASE ELBB"/>
    <property type="match status" value="1"/>
</dbReference>
<name>A0ABU6CTT8_9GAMM</name>
<dbReference type="SUPFAM" id="SSF52317">
    <property type="entry name" value="Class I glutamine amidotransferase-like"/>
    <property type="match status" value="1"/>
</dbReference>
<evidence type="ECO:0000313" key="4">
    <source>
        <dbReference type="Proteomes" id="UP001308005"/>
    </source>
</evidence>
<dbReference type="EMBL" id="JAYMYJ010000039">
    <property type="protein sequence ID" value="MEB4590236.1"/>
    <property type="molecule type" value="Genomic_DNA"/>
</dbReference>
<comment type="similarity">
    <text evidence="1">Belongs to the peptidase C56 family.</text>
</comment>
<comment type="function">
    <text evidence="1">Displays glyoxalase activity, catalyzing the conversion of glyoxal to glycolate.</text>
</comment>
<evidence type="ECO:0000313" key="3">
    <source>
        <dbReference type="EMBL" id="MEB4590236.1"/>
    </source>
</evidence>
<accession>A0ABU6CTT8</accession>
<dbReference type="PANTHER" id="PTHR10224">
    <property type="entry name" value="ES1 PROTEIN HOMOLOG, MITOCHONDRIAL"/>
    <property type="match status" value="1"/>
</dbReference>
<dbReference type="InterPro" id="IPR029062">
    <property type="entry name" value="Class_I_gatase-like"/>
</dbReference>
<proteinExistence type="inferred from homology"/>
<dbReference type="InterPro" id="IPR002818">
    <property type="entry name" value="DJ-1/PfpI"/>
</dbReference>
<dbReference type="Pfam" id="PF01965">
    <property type="entry name" value="DJ-1_PfpI"/>
    <property type="match status" value="1"/>
</dbReference>
<organism evidence="3 4">
    <name type="scientific">Candidatus Thiothrix phosphatis</name>
    <dbReference type="NCBI Taxonomy" id="3112415"/>
    <lineage>
        <taxon>Bacteria</taxon>
        <taxon>Pseudomonadati</taxon>
        <taxon>Pseudomonadota</taxon>
        <taxon>Gammaproteobacteria</taxon>
        <taxon>Thiotrichales</taxon>
        <taxon>Thiotrichaceae</taxon>
        <taxon>Thiothrix</taxon>
    </lineage>
</organism>
<dbReference type="NCBIfam" id="NF008747">
    <property type="entry name" value="PRK11780.1"/>
    <property type="match status" value="1"/>
</dbReference>
<keyword evidence="4" id="KW-1185">Reference proteome</keyword>